<evidence type="ECO:0000313" key="2">
    <source>
        <dbReference type="Proteomes" id="UP001604336"/>
    </source>
</evidence>
<dbReference type="EMBL" id="JBFOLK010000007">
    <property type="protein sequence ID" value="KAL2498546.1"/>
    <property type="molecule type" value="Genomic_DNA"/>
</dbReference>
<name>A0ABD1SCR1_9LAMI</name>
<evidence type="ECO:0000313" key="1">
    <source>
        <dbReference type="EMBL" id="KAL2498546.1"/>
    </source>
</evidence>
<accession>A0ABD1SCR1</accession>
<keyword evidence="2" id="KW-1185">Reference proteome</keyword>
<proteinExistence type="predicted"/>
<protein>
    <submittedName>
        <fullName evidence="1">Abhydrolase domain-containing protein</fullName>
    </submittedName>
</protein>
<organism evidence="1 2">
    <name type="scientific">Abeliophyllum distichum</name>
    <dbReference type="NCBI Taxonomy" id="126358"/>
    <lineage>
        <taxon>Eukaryota</taxon>
        <taxon>Viridiplantae</taxon>
        <taxon>Streptophyta</taxon>
        <taxon>Embryophyta</taxon>
        <taxon>Tracheophyta</taxon>
        <taxon>Spermatophyta</taxon>
        <taxon>Magnoliopsida</taxon>
        <taxon>eudicotyledons</taxon>
        <taxon>Gunneridae</taxon>
        <taxon>Pentapetalae</taxon>
        <taxon>asterids</taxon>
        <taxon>lamiids</taxon>
        <taxon>Lamiales</taxon>
        <taxon>Oleaceae</taxon>
        <taxon>Forsythieae</taxon>
        <taxon>Abeliophyllum</taxon>
    </lineage>
</organism>
<comment type="caution">
    <text evidence="1">The sequence shown here is derived from an EMBL/GenBank/DDBJ whole genome shotgun (WGS) entry which is preliminary data.</text>
</comment>
<dbReference type="Proteomes" id="UP001604336">
    <property type="component" value="Unassembled WGS sequence"/>
</dbReference>
<dbReference type="AlphaFoldDB" id="A0ABD1SCR1"/>
<sequence length="169" mass="19395">MYGLAPTQVAPNGWSQIVGSLYLWFRHLFGLEMPLHVFQTVYFPKKILKKKDKDEELGWYYFVPRGPHKSLCELSSVQLDVLWSIYQGTLANRRYESTLNRHRCLIELGLMTSKVDVKQGKWSQLALMCLPGAKLRSLLPGSHDAPSVQLKRKVIKIMEDEVPCNPPPL</sequence>
<reference evidence="2" key="1">
    <citation type="submission" date="2024-07" db="EMBL/GenBank/DDBJ databases">
        <title>Two chromosome-level genome assemblies of Korean endemic species Abeliophyllum distichum and Forsythia ovata (Oleaceae).</title>
        <authorList>
            <person name="Jang H."/>
        </authorList>
    </citation>
    <scope>NUCLEOTIDE SEQUENCE [LARGE SCALE GENOMIC DNA]</scope>
</reference>
<gene>
    <name evidence="1" type="ORF">Adt_24096</name>
</gene>